<dbReference type="InterPro" id="IPR005094">
    <property type="entry name" value="Endonuclease_MobA/VirD2"/>
</dbReference>
<evidence type="ECO:0000313" key="3">
    <source>
        <dbReference type="EMBL" id="AEM48054.1"/>
    </source>
</evidence>
<reference evidence="3 4" key="1">
    <citation type="journal article" date="2011" name="J. Bacteriol.">
        <title>Draft genome of the psychrotolerant acidophile Acidithiobacillus ferrivorans SS3.</title>
        <authorList>
            <person name="Liljeqvist M."/>
            <person name="Valdes J."/>
            <person name="Holmes D.S."/>
            <person name="Dopson M."/>
        </authorList>
    </citation>
    <scope>NUCLEOTIDE SEQUENCE [LARGE SCALE GENOMIC DNA]</scope>
    <source>
        <strain evidence="3 4">SS3</strain>
    </source>
</reference>
<accession>G0JLK5</accession>
<gene>
    <name evidence="3" type="ORF">Acife_1931</name>
</gene>
<sequence length="549" mass="61968">MKDQATLSKEERALERDREQQRREDKHFAHKPQAAHAVARVRTMRNKAVAGKKPKMPHFDSKRPRATKQRTAADKAHARRAFVRVRWVQAKGKGHWAAHAKYLEREGAQKEGERGQGFDATGAGVSMVDKANEWQSAGDEKIFKMVLSPEDGDRLDLPDYTRRIMARMEQQMGQKLEWAAIDHHNTAHPHVHVLIRGGHNLEIAPEMIRTGIREMAQDEATRDLGYRSDREIRQGLEREIPQRRFTELDRKIMQKVVRTPADGKGKSPADGKSHADGPAAGSRNLISEPPVDPVKNNKGYADRRQRVARLGALCEIGVAQKVGHMTWQLDDGWDKALKELEILQTRSTMLLQHRELMTDSRSLPVVSKLEPGQRITGRVLGTGLDEGNDRSYILLEATDGRAHFIYQDNKIETARGDGQLNPGTLVSIERKSFKKDGKDIQFTKATDYGLEIPARGFTTVMKADDERMQKALDDELAHKGTLPEPPEAAVGFAGQWHRMLLERQHLIDVEKVRRKSRDSDISISDSVAISIEQRRDKGKGLGDKGKCIE</sequence>
<dbReference type="Pfam" id="PF03432">
    <property type="entry name" value="Relaxase"/>
    <property type="match status" value="1"/>
</dbReference>
<dbReference type="Proteomes" id="UP000009220">
    <property type="component" value="Chromosome"/>
</dbReference>
<dbReference type="eggNOG" id="COG3843">
    <property type="taxonomic scope" value="Bacteria"/>
</dbReference>
<dbReference type="InterPro" id="IPR021795">
    <property type="entry name" value="DUF3363"/>
</dbReference>
<dbReference type="Pfam" id="PF11843">
    <property type="entry name" value="DUF3363"/>
    <property type="match status" value="1"/>
</dbReference>
<feature type="compositionally biased region" description="Basic and acidic residues" evidence="1">
    <location>
        <begin position="1"/>
        <end position="27"/>
    </location>
</feature>
<dbReference type="AlphaFoldDB" id="G0JLK5"/>
<organism evidence="3 4">
    <name type="scientific">Acidithiobacillus ferrivorans SS3</name>
    <dbReference type="NCBI Taxonomy" id="743299"/>
    <lineage>
        <taxon>Bacteria</taxon>
        <taxon>Pseudomonadati</taxon>
        <taxon>Pseudomonadota</taxon>
        <taxon>Acidithiobacillia</taxon>
        <taxon>Acidithiobacillales</taxon>
        <taxon>Acidithiobacillaceae</taxon>
        <taxon>Acidithiobacillus</taxon>
    </lineage>
</organism>
<dbReference type="KEGG" id="afi:Acife_1931"/>
<proteinExistence type="predicted"/>
<evidence type="ECO:0000259" key="2">
    <source>
        <dbReference type="Pfam" id="PF03432"/>
    </source>
</evidence>
<name>G0JLK5_9PROT</name>
<protein>
    <submittedName>
        <fullName evidence="3">Type IV secretory pathway VirD2 pilin (Relaxase)-like protein</fullName>
    </submittedName>
</protein>
<feature type="compositionally biased region" description="Basic residues" evidence="1">
    <location>
        <begin position="42"/>
        <end position="56"/>
    </location>
</feature>
<dbReference type="STRING" id="743299.Acife_1931"/>
<dbReference type="EMBL" id="CP002985">
    <property type="protein sequence ID" value="AEM48054.1"/>
    <property type="molecule type" value="Genomic_DNA"/>
</dbReference>
<evidence type="ECO:0000256" key="1">
    <source>
        <dbReference type="SAM" id="MobiDB-lite"/>
    </source>
</evidence>
<evidence type="ECO:0000313" key="4">
    <source>
        <dbReference type="Proteomes" id="UP000009220"/>
    </source>
</evidence>
<dbReference type="RefSeq" id="WP_014029307.1">
    <property type="nucleotide sequence ID" value="NC_015942.1"/>
</dbReference>
<dbReference type="HOGENOM" id="CLU_034351_0_0_6"/>
<feature type="region of interest" description="Disordered" evidence="1">
    <location>
        <begin position="257"/>
        <end position="300"/>
    </location>
</feature>
<feature type="domain" description="MobA/VirD2-like nuclease" evidence="2">
    <location>
        <begin position="117"/>
        <end position="195"/>
    </location>
</feature>
<feature type="region of interest" description="Disordered" evidence="1">
    <location>
        <begin position="1"/>
        <end position="78"/>
    </location>
</feature>
<feature type="compositionally biased region" description="Basic and acidic residues" evidence="1">
    <location>
        <begin position="261"/>
        <end position="275"/>
    </location>
</feature>